<evidence type="ECO:0000256" key="1">
    <source>
        <dbReference type="ARBA" id="ARBA00004123"/>
    </source>
</evidence>
<dbReference type="SUPFAM" id="SSF46934">
    <property type="entry name" value="UBA-like"/>
    <property type="match status" value="1"/>
</dbReference>
<keyword evidence="5" id="KW-0677">Repeat</keyword>
<dbReference type="GO" id="GO:0008270">
    <property type="term" value="F:zinc ion binding"/>
    <property type="evidence" value="ECO:0007669"/>
    <property type="project" value="UniProtKB-KW"/>
</dbReference>
<comment type="subunit">
    <text evidence="11">Interacts with aPKC and Traf6.</text>
</comment>
<feature type="compositionally biased region" description="Low complexity" evidence="15">
    <location>
        <begin position="358"/>
        <end position="369"/>
    </location>
</feature>
<dbReference type="SUPFAM" id="SSF57850">
    <property type="entry name" value="RING/U-box"/>
    <property type="match status" value="1"/>
</dbReference>
<evidence type="ECO:0000256" key="5">
    <source>
        <dbReference type="ARBA" id="ARBA00022737"/>
    </source>
</evidence>
<keyword evidence="3" id="KW-0963">Cytoplasm</keyword>
<dbReference type="InterPro" id="IPR052260">
    <property type="entry name" value="Autophagy_Rcpt_SigReg"/>
</dbReference>
<evidence type="ECO:0000313" key="20">
    <source>
        <dbReference type="Proteomes" id="UP000597762"/>
    </source>
</evidence>
<dbReference type="PANTHER" id="PTHR15090">
    <property type="entry name" value="SEQUESTOSOME 1-RELATED"/>
    <property type="match status" value="1"/>
</dbReference>
<feature type="domain" description="UBA" evidence="16">
    <location>
        <begin position="450"/>
        <end position="495"/>
    </location>
</feature>
<evidence type="ECO:0000256" key="13">
    <source>
        <dbReference type="ARBA" id="ARBA00081379"/>
    </source>
</evidence>
<dbReference type="PROSITE" id="PS50030">
    <property type="entry name" value="UBA"/>
    <property type="match status" value="1"/>
</dbReference>
<evidence type="ECO:0000259" key="17">
    <source>
        <dbReference type="PROSITE" id="PS50135"/>
    </source>
</evidence>
<evidence type="ECO:0000259" key="18">
    <source>
        <dbReference type="PROSITE" id="PS51745"/>
    </source>
</evidence>
<dbReference type="InterPro" id="IPR053793">
    <property type="entry name" value="PB1-like"/>
</dbReference>
<dbReference type="OrthoDB" id="441278at2759"/>
<evidence type="ECO:0000259" key="16">
    <source>
        <dbReference type="PROSITE" id="PS50030"/>
    </source>
</evidence>
<dbReference type="CDD" id="cd14320">
    <property type="entry name" value="UBA_SQSTM"/>
    <property type="match status" value="1"/>
</dbReference>
<feature type="domain" description="ZZ-type" evidence="17">
    <location>
        <begin position="104"/>
        <end position="154"/>
    </location>
</feature>
<dbReference type="CDD" id="cd02340">
    <property type="entry name" value="ZZ_NBR1_like"/>
    <property type="match status" value="1"/>
</dbReference>
<dbReference type="Gene3D" id="3.10.20.90">
    <property type="entry name" value="Phosphatidylinositol 3-kinase Catalytic Subunit, Chain A, domain 1"/>
    <property type="match status" value="1"/>
</dbReference>
<protein>
    <recommendedName>
        <fullName evidence="12">Protein ref(2)P</fullName>
    </recommendedName>
    <alternativeName>
        <fullName evidence="13">Refractory to sigma P</fullName>
    </alternativeName>
</protein>
<dbReference type="GO" id="GO:0005080">
    <property type="term" value="F:protein kinase C binding"/>
    <property type="evidence" value="ECO:0007669"/>
    <property type="project" value="TreeGrafter"/>
</dbReference>
<evidence type="ECO:0000256" key="14">
    <source>
        <dbReference type="PROSITE-ProRule" id="PRU00228"/>
    </source>
</evidence>
<dbReference type="SMART" id="SM00291">
    <property type="entry name" value="ZnF_ZZ"/>
    <property type="match status" value="1"/>
</dbReference>
<dbReference type="GO" id="GO:0044753">
    <property type="term" value="C:amphisome"/>
    <property type="evidence" value="ECO:0007669"/>
    <property type="project" value="TreeGrafter"/>
</dbReference>
<evidence type="ECO:0000256" key="3">
    <source>
        <dbReference type="ARBA" id="ARBA00022490"/>
    </source>
</evidence>
<dbReference type="GO" id="GO:0007032">
    <property type="term" value="P:endosome organization"/>
    <property type="evidence" value="ECO:0007669"/>
    <property type="project" value="TreeGrafter"/>
</dbReference>
<evidence type="ECO:0000256" key="15">
    <source>
        <dbReference type="SAM" id="MobiDB-lite"/>
    </source>
</evidence>
<dbReference type="Pfam" id="PF00569">
    <property type="entry name" value="ZZ"/>
    <property type="match status" value="1"/>
</dbReference>
<feature type="domain" description="PB1" evidence="18">
    <location>
        <begin position="2"/>
        <end position="87"/>
    </location>
</feature>
<dbReference type="SMR" id="A0A812DH16"/>
<feature type="region of interest" description="Disordered" evidence="15">
    <location>
        <begin position="355"/>
        <end position="438"/>
    </location>
</feature>
<keyword evidence="8" id="KW-0804">Transcription</keyword>
<comment type="subcellular location">
    <subcellularLocation>
        <location evidence="2">Cytoplasm</location>
    </subcellularLocation>
    <subcellularLocation>
        <location evidence="1">Nucleus</location>
    </subcellularLocation>
</comment>
<dbReference type="InterPro" id="IPR015940">
    <property type="entry name" value="UBA"/>
</dbReference>
<dbReference type="PROSITE" id="PS50135">
    <property type="entry name" value="ZF_ZZ_2"/>
    <property type="match status" value="1"/>
</dbReference>
<dbReference type="FunFam" id="3.30.60.90:FF:000016">
    <property type="entry name" value="Refractory to sigma P"/>
    <property type="match status" value="1"/>
</dbReference>
<evidence type="ECO:0000256" key="2">
    <source>
        <dbReference type="ARBA" id="ARBA00004496"/>
    </source>
</evidence>
<dbReference type="GO" id="GO:0070530">
    <property type="term" value="F:K63-linked polyubiquitin modification-dependent protein binding"/>
    <property type="evidence" value="ECO:0007669"/>
    <property type="project" value="TreeGrafter"/>
</dbReference>
<dbReference type="FunFam" id="3.10.20.90:FF:000320">
    <property type="entry name" value="Predicted protein"/>
    <property type="match status" value="1"/>
</dbReference>
<dbReference type="PROSITE" id="PS51745">
    <property type="entry name" value="PB1"/>
    <property type="match status" value="1"/>
</dbReference>
<proteinExistence type="predicted"/>
<feature type="compositionally biased region" description="Basic and acidic residues" evidence="15">
    <location>
        <begin position="196"/>
        <end position="215"/>
    </location>
</feature>
<gene>
    <name evidence="19" type="ORF">SPHA_53446</name>
</gene>
<dbReference type="SUPFAM" id="SSF54277">
    <property type="entry name" value="CAD &amp; PB1 domains"/>
    <property type="match status" value="1"/>
</dbReference>
<dbReference type="InterPro" id="IPR000270">
    <property type="entry name" value="PB1_dom"/>
</dbReference>
<comment type="function">
    <text evidence="10">Required for selective autophagy activation by ubiquitinated proteins. Implicated in sigma rhabdovirus multiplication and necessary for male fertility. Involved in activating transcription of Drs.</text>
</comment>
<dbReference type="InterPro" id="IPR033741">
    <property type="entry name" value="SQSTM_UBA"/>
</dbReference>
<dbReference type="AlphaFoldDB" id="A0A812DH16"/>
<dbReference type="FunFam" id="1.10.8.10:FF:000034">
    <property type="entry name" value="Sequestosome 1"/>
    <property type="match status" value="1"/>
</dbReference>
<accession>A0A812DH16</accession>
<feature type="compositionally biased region" description="Polar residues" evidence="15">
    <location>
        <begin position="379"/>
        <end position="420"/>
    </location>
</feature>
<dbReference type="Pfam" id="PF16577">
    <property type="entry name" value="UBA_5"/>
    <property type="match status" value="1"/>
</dbReference>
<keyword evidence="7" id="KW-0862">Zinc</keyword>
<evidence type="ECO:0000256" key="11">
    <source>
        <dbReference type="ARBA" id="ARBA00062450"/>
    </source>
</evidence>
<keyword evidence="4" id="KW-0479">Metal-binding</keyword>
<dbReference type="SMART" id="SM00666">
    <property type="entry name" value="PB1"/>
    <property type="match status" value="1"/>
</dbReference>
<feature type="region of interest" description="Disordered" evidence="15">
    <location>
        <begin position="188"/>
        <end position="219"/>
    </location>
</feature>
<evidence type="ECO:0000256" key="6">
    <source>
        <dbReference type="ARBA" id="ARBA00022771"/>
    </source>
</evidence>
<dbReference type="PROSITE" id="PS01357">
    <property type="entry name" value="ZF_ZZ_1"/>
    <property type="match status" value="1"/>
</dbReference>
<dbReference type="GO" id="GO:0005634">
    <property type="term" value="C:nucleus"/>
    <property type="evidence" value="ECO:0007669"/>
    <property type="project" value="UniProtKB-SubCell"/>
</dbReference>
<dbReference type="InterPro" id="IPR043145">
    <property type="entry name" value="Znf_ZZ_sf"/>
</dbReference>
<dbReference type="EMBL" id="CAHIKZ030003402">
    <property type="protein sequence ID" value="CAE1299798.1"/>
    <property type="molecule type" value="Genomic_DNA"/>
</dbReference>
<dbReference type="InterPro" id="IPR009060">
    <property type="entry name" value="UBA-like_sf"/>
</dbReference>
<dbReference type="Gene3D" id="1.10.8.10">
    <property type="entry name" value="DNA helicase RuvA subunit, C-terminal domain"/>
    <property type="match status" value="1"/>
</dbReference>
<name>A0A812DH16_ACAPH</name>
<evidence type="ECO:0000256" key="8">
    <source>
        <dbReference type="ARBA" id="ARBA00023163"/>
    </source>
</evidence>
<comment type="caution">
    <text evidence="19">The sequence shown here is derived from an EMBL/GenBank/DDBJ whole genome shotgun (WGS) entry which is preliminary data.</text>
</comment>
<dbReference type="GO" id="GO:0035973">
    <property type="term" value="P:aggrephagy"/>
    <property type="evidence" value="ECO:0007669"/>
    <property type="project" value="TreeGrafter"/>
</dbReference>
<evidence type="ECO:0000256" key="7">
    <source>
        <dbReference type="ARBA" id="ARBA00022833"/>
    </source>
</evidence>
<sequence length="498" mass="53548">MSVTVKAYKASKNSPRNYTEIRRFGVPEDVITNYEYLFKNISEVFPGLKQGNFTLHWIDCDDDLIRFNTDDELLEALNSKKGPYFKVVVLENAPKASPEDGELHPGVTCDGCDSAIRGPRYKCLMCQDYDLCRTCEYKSLHAEHPMIKLPTPGSFPNFKTHFFNGNGGCCGSFGATSAPGGCSFSTSFSTSSASNDKPKDEKKTTDDKKESKKAPEYSPNMFQHIGEHLSSVLNPFGIDLDMKLEKEGQFQNVFTGRPFGPHGPHPHPPFGAHGPPPPFPAPFGPHVSAPSAHVFTSGPHVFAHGPEGFNASSETNAKIAANADKIARAAATAAAEAAAAASRIFASNCNKTAESTEEATPAADAAAATKPNEKPAESPVSQPKSPTPMDTASLDETNLKESSSTDSTNADGWTMLSPNSKGEEGVEGRTPAPYGLVSNSIKQDNDLYYSEDPKVTDALDQMMSMGYSNEGGWLTCLLTAKNGDISAVLDIIQNNVQK</sequence>
<dbReference type="GO" id="GO:0016235">
    <property type="term" value="C:aggresome"/>
    <property type="evidence" value="ECO:0007669"/>
    <property type="project" value="TreeGrafter"/>
</dbReference>
<keyword evidence="9" id="KW-0539">Nucleus</keyword>
<dbReference type="GO" id="GO:0000423">
    <property type="term" value="P:mitophagy"/>
    <property type="evidence" value="ECO:0007669"/>
    <property type="project" value="TreeGrafter"/>
</dbReference>
<dbReference type="Pfam" id="PF00564">
    <property type="entry name" value="PB1"/>
    <property type="match status" value="1"/>
</dbReference>
<evidence type="ECO:0000313" key="19">
    <source>
        <dbReference type="EMBL" id="CAE1299798.1"/>
    </source>
</evidence>
<keyword evidence="20" id="KW-1185">Reference proteome</keyword>
<evidence type="ECO:0000256" key="12">
    <source>
        <dbReference type="ARBA" id="ARBA00071657"/>
    </source>
</evidence>
<dbReference type="Gene3D" id="3.30.60.90">
    <property type="match status" value="1"/>
</dbReference>
<keyword evidence="6 14" id="KW-0863">Zinc-finger</keyword>
<evidence type="ECO:0000256" key="10">
    <source>
        <dbReference type="ARBA" id="ARBA00054138"/>
    </source>
</evidence>
<organism evidence="19 20">
    <name type="scientific">Acanthosepion pharaonis</name>
    <name type="common">Pharaoh cuttlefish</name>
    <name type="synonym">Sepia pharaonis</name>
    <dbReference type="NCBI Taxonomy" id="158019"/>
    <lineage>
        <taxon>Eukaryota</taxon>
        <taxon>Metazoa</taxon>
        <taxon>Spiralia</taxon>
        <taxon>Lophotrochozoa</taxon>
        <taxon>Mollusca</taxon>
        <taxon>Cephalopoda</taxon>
        <taxon>Coleoidea</taxon>
        <taxon>Decapodiformes</taxon>
        <taxon>Sepiida</taxon>
        <taxon>Sepiina</taxon>
        <taxon>Sepiidae</taxon>
        <taxon>Acanthosepion</taxon>
    </lineage>
</organism>
<dbReference type="Proteomes" id="UP000597762">
    <property type="component" value="Unassembled WGS sequence"/>
</dbReference>
<evidence type="ECO:0000256" key="4">
    <source>
        <dbReference type="ARBA" id="ARBA00022723"/>
    </source>
</evidence>
<reference evidence="19" key="1">
    <citation type="submission" date="2021-01" db="EMBL/GenBank/DDBJ databases">
        <authorList>
            <person name="Li R."/>
            <person name="Bekaert M."/>
        </authorList>
    </citation>
    <scope>NUCLEOTIDE SEQUENCE</scope>
    <source>
        <strain evidence="19">Farmed</strain>
    </source>
</reference>
<dbReference type="InterPro" id="IPR000433">
    <property type="entry name" value="Znf_ZZ"/>
</dbReference>
<dbReference type="PANTHER" id="PTHR15090:SF0">
    <property type="entry name" value="SEQUESTOSOME-1"/>
    <property type="match status" value="1"/>
</dbReference>
<evidence type="ECO:0000256" key="9">
    <source>
        <dbReference type="ARBA" id="ARBA00023242"/>
    </source>
</evidence>